<comment type="caution">
    <text evidence="1">The sequence shown here is derived from an EMBL/GenBank/DDBJ whole genome shotgun (WGS) entry which is preliminary data.</text>
</comment>
<dbReference type="AlphaFoldDB" id="A0AAW2Q235"/>
<sequence>MLGYPRCLFNGLTLHLNKLPGRIIVPLLQSFLTSILGDKEKEKEGDVTTLTGNATLKIGRSMKTGEKQRSIKSKIEFGNEGSKRGANDIVLGELGCAGGIGDLKEDDVALDNVICPVKGHVSTIEEVPGGPSSVN</sequence>
<dbReference type="EMBL" id="JACGWJ010000016">
    <property type="protein sequence ID" value="KAL0361910.1"/>
    <property type="molecule type" value="Genomic_DNA"/>
</dbReference>
<name>A0AAW2Q235_SESRA</name>
<reference evidence="1" key="1">
    <citation type="submission" date="2020-06" db="EMBL/GenBank/DDBJ databases">
        <authorList>
            <person name="Li T."/>
            <person name="Hu X."/>
            <person name="Zhang T."/>
            <person name="Song X."/>
            <person name="Zhang H."/>
            <person name="Dai N."/>
            <person name="Sheng W."/>
            <person name="Hou X."/>
            <person name="Wei L."/>
        </authorList>
    </citation>
    <scope>NUCLEOTIDE SEQUENCE</scope>
    <source>
        <strain evidence="1">G02</strain>
        <tissue evidence="1">Leaf</tissue>
    </source>
</reference>
<accession>A0AAW2Q235</accession>
<gene>
    <name evidence="1" type="ORF">Sradi_3875500</name>
</gene>
<protein>
    <submittedName>
        <fullName evidence="1">Uncharacterized protein</fullName>
    </submittedName>
</protein>
<organism evidence="1">
    <name type="scientific">Sesamum radiatum</name>
    <name type="common">Black benniseed</name>
    <dbReference type="NCBI Taxonomy" id="300843"/>
    <lineage>
        <taxon>Eukaryota</taxon>
        <taxon>Viridiplantae</taxon>
        <taxon>Streptophyta</taxon>
        <taxon>Embryophyta</taxon>
        <taxon>Tracheophyta</taxon>
        <taxon>Spermatophyta</taxon>
        <taxon>Magnoliopsida</taxon>
        <taxon>eudicotyledons</taxon>
        <taxon>Gunneridae</taxon>
        <taxon>Pentapetalae</taxon>
        <taxon>asterids</taxon>
        <taxon>lamiids</taxon>
        <taxon>Lamiales</taxon>
        <taxon>Pedaliaceae</taxon>
        <taxon>Sesamum</taxon>
    </lineage>
</organism>
<proteinExistence type="predicted"/>
<evidence type="ECO:0000313" key="1">
    <source>
        <dbReference type="EMBL" id="KAL0361910.1"/>
    </source>
</evidence>
<reference evidence="1" key="2">
    <citation type="journal article" date="2024" name="Plant">
        <title>Genomic evolution and insights into agronomic trait innovations of Sesamum species.</title>
        <authorList>
            <person name="Miao H."/>
            <person name="Wang L."/>
            <person name="Qu L."/>
            <person name="Liu H."/>
            <person name="Sun Y."/>
            <person name="Le M."/>
            <person name="Wang Q."/>
            <person name="Wei S."/>
            <person name="Zheng Y."/>
            <person name="Lin W."/>
            <person name="Duan Y."/>
            <person name="Cao H."/>
            <person name="Xiong S."/>
            <person name="Wang X."/>
            <person name="Wei L."/>
            <person name="Li C."/>
            <person name="Ma Q."/>
            <person name="Ju M."/>
            <person name="Zhao R."/>
            <person name="Li G."/>
            <person name="Mu C."/>
            <person name="Tian Q."/>
            <person name="Mei H."/>
            <person name="Zhang T."/>
            <person name="Gao T."/>
            <person name="Zhang H."/>
        </authorList>
    </citation>
    <scope>NUCLEOTIDE SEQUENCE</scope>
    <source>
        <strain evidence="1">G02</strain>
    </source>
</reference>